<dbReference type="AlphaFoldDB" id="A2E600"/>
<sequence length="87" mass="10345">MEEKEEFPIPPPIAYFIQDGVFICLVYVALYTFFTYYGHYFSFLKRFTQEKQKKSDLLVKGDPSSDDYEEEIEVPIITDNIEPEIQF</sequence>
<dbReference type="Proteomes" id="UP000001542">
    <property type="component" value="Unassembled WGS sequence"/>
</dbReference>
<keyword evidence="1" id="KW-1133">Transmembrane helix</keyword>
<name>A2E600_TRIV3</name>
<keyword evidence="3" id="KW-1185">Reference proteome</keyword>
<dbReference type="InParanoid" id="A2E600"/>
<evidence type="ECO:0000313" key="2">
    <source>
        <dbReference type="EMBL" id="EAY11957.1"/>
    </source>
</evidence>
<dbReference type="VEuPathDB" id="TrichDB:TVAGG3_0337430"/>
<organism evidence="2 3">
    <name type="scientific">Trichomonas vaginalis (strain ATCC PRA-98 / G3)</name>
    <dbReference type="NCBI Taxonomy" id="412133"/>
    <lineage>
        <taxon>Eukaryota</taxon>
        <taxon>Metamonada</taxon>
        <taxon>Parabasalia</taxon>
        <taxon>Trichomonadida</taxon>
        <taxon>Trichomonadidae</taxon>
        <taxon>Trichomonas</taxon>
    </lineage>
</organism>
<gene>
    <name evidence="2" type="ORF">TVAG_399630</name>
</gene>
<evidence type="ECO:0000256" key="1">
    <source>
        <dbReference type="SAM" id="Phobius"/>
    </source>
</evidence>
<feature type="transmembrane region" description="Helical" evidence="1">
    <location>
        <begin position="20"/>
        <end position="44"/>
    </location>
</feature>
<dbReference type="VEuPathDB" id="TrichDB:TVAG_399630"/>
<dbReference type="RefSeq" id="XP_001324180.1">
    <property type="nucleotide sequence ID" value="XM_001324145.1"/>
</dbReference>
<evidence type="ECO:0000313" key="3">
    <source>
        <dbReference type="Proteomes" id="UP000001542"/>
    </source>
</evidence>
<protein>
    <submittedName>
        <fullName evidence="2">Uncharacterized protein</fullName>
    </submittedName>
</protein>
<dbReference type="KEGG" id="tva:4769916"/>
<dbReference type="EMBL" id="DS113310">
    <property type="protein sequence ID" value="EAY11957.1"/>
    <property type="molecule type" value="Genomic_DNA"/>
</dbReference>
<keyword evidence="1" id="KW-0812">Transmembrane</keyword>
<reference evidence="2" key="2">
    <citation type="journal article" date="2007" name="Science">
        <title>Draft genome sequence of the sexually transmitted pathogen Trichomonas vaginalis.</title>
        <authorList>
            <person name="Carlton J.M."/>
            <person name="Hirt R.P."/>
            <person name="Silva J.C."/>
            <person name="Delcher A.L."/>
            <person name="Schatz M."/>
            <person name="Zhao Q."/>
            <person name="Wortman J.R."/>
            <person name="Bidwell S.L."/>
            <person name="Alsmark U.C.M."/>
            <person name="Besteiro S."/>
            <person name="Sicheritz-Ponten T."/>
            <person name="Noel C.J."/>
            <person name="Dacks J.B."/>
            <person name="Foster P.G."/>
            <person name="Simillion C."/>
            <person name="Van de Peer Y."/>
            <person name="Miranda-Saavedra D."/>
            <person name="Barton G.J."/>
            <person name="Westrop G.D."/>
            <person name="Mueller S."/>
            <person name="Dessi D."/>
            <person name="Fiori P.L."/>
            <person name="Ren Q."/>
            <person name="Paulsen I."/>
            <person name="Zhang H."/>
            <person name="Bastida-Corcuera F.D."/>
            <person name="Simoes-Barbosa A."/>
            <person name="Brown M.T."/>
            <person name="Hayes R.D."/>
            <person name="Mukherjee M."/>
            <person name="Okumura C.Y."/>
            <person name="Schneider R."/>
            <person name="Smith A.J."/>
            <person name="Vanacova S."/>
            <person name="Villalvazo M."/>
            <person name="Haas B.J."/>
            <person name="Pertea M."/>
            <person name="Feldblyum T.V."/>
            <person name="Utterback T.R."/>
            <person name="Shu C.L."/>
            <person name="Osoegawa K."/>
            <person name="de Jong P.J."/>
            <person name="Hrdy I."/>
            <person name="Horvathova L."/>
            <person name="Zubacova Z."/>
            <person name="Dolezal P."/>
            <person name="Malik S.B."/>
            <person name="Logsdon J.M. Jr."/>
            <person name="Henze K."/>
            <person name="Gupta A."/>
            <person name="Wang C.C."/>
            <person name="Dunne R.L."/>
            <person name="Upcroft J.A."/>
            <person name="Upcroft P."/>
            <person name="White O."/>
            <person name="Salzberg S.L."/>
            <person name="Tang P."/>
            <person name="Chiu C.-H."/>
            <person name="Lee Y.-S."/>
            <person name="Embley T.M."/>
            <person name="Coombs G.H."/>
            <person name="Mottram J.C."/>
            <person name="Tachezy J."/>
            <person name="Fraser-Liggett C.M."/>
            <person name="Johnson P.J."/>
        </authorList>
    </citation>
    <scope>NUCLEOTIDE SEQUENCE [LARGE SCALE GENOMIC DNA]</scope>
    <source>
        <strain evidence="2">G3</strain>
    </source>
</reference>
<proteinExistence type="predicted"/>
<accession>A2E600</accession>
<reference evidence="2" key="1">
    <citation type="submission" date="2006-10" db="EMBL/GenBank/DDBJ databases">
        <authorList>
            <person name="Amadeo P."/>
            <person name="Zhao Q."/>
            <person name="Wortman J."/>
            <person name="Fraser-Liggett C."/>
            <person name="Carlton J."/>
        </authorList>
    </citation>
    <scope>NUCLEOTIDE SEQUENCE</scope>
    <source>
        <strain evidence="2">G3</strain>
    </source>
</reference>
<keyword evidence="1" id="KW-0472">Membrane</keyword>